<gene>
    <name evidence="1" type="ORF">B0H64DRAFT_105903</name>
</gene>
<reference evidence="1" key="1">
    <citation type="journal article" date="2023" name="Mol. Phylogenet. Evol.">
        <title>Genome-scale phylogeny and comparative genomics of the fungal order Sordariales.</title>
        <authorList>
            <person name="Hensen N."/>
            <person name="Bonometti L."/>
            <person name="Westerberg I."/>
            <person name="Brannstrom I.O."/>
            <person name="Guillou S."/>
            <person name="Cros-Aarteil S."/>
            <person name="Calhoun S."/>
            <person name="Haridas S."/>
            <person name="Kuo A."/>
            <person name="Mondo S."/>
            <person name="Pangilinan J."/>
            <person name="Riley R."/>
            <person name="LaButti K."/>
            <person name="Andreopoulos B."/>
            <person name="Lipzen A."/>
            <person name="Chen C."/>
            <person name="Yan M."/>
            <person name="Daum C."/>
            <person name="Ng V."/>
            <person name="Clum A."/>
            <person name="Steindorff A."/>
            <person name="Ohm R.A."/>
            <person name="Martin F."/>
            <person name="Silar P."/>
            <person name="Natvig D.O."/>
            <person name="Lalanne C."/>
            <person name="Gautier V."/>
            <person name="Ament-Velasquez S.L."/>
            <person name="Kruys A."/>
            <person name="Hutchinson M.I."/>
            <person name="Powell A.J."/>
            <person name="Barry K."/>
            <person name="Miller A.N."/>
            <person name="Grigoriev I.V."/>
            <person name="Debuchy R."/>
            <person name="Gladieux P."/>
            <person name="Hiltunen Thoren M."/>
            <person name="Johannesson H."/>
        </authorList>
    </citation>
    <scope>NUCLEOTIDE SEQUENCE</scope>
    <source>
        <strain evidence="1">CBS 168.71</strain>
    </source>
</reference>
<dbReference type="AlphaFoldDB" id="A0AAE0HHE6"/>
<dbReference type="Proteomes" id="UP001278766">
    <property type="component" value="Unassembled WGS sequence"/>
</dbReference>
<protein>
    <submittedName>
        <fullName evidence="1">Uncharacterized protein</fullName>
    </submittedName>
</protein>
<evidence type="ECO:0000313" key="2">
    <source>
        <dbReference type="Proteomes" id="UP001278766"/>
    </source>
</evidence>
<reference evidence="1" key="2">
    <citation type="submission" date="2023-06" db="EMBL/GenBank/DDBJ databases">
        <authorList>
            <consortium name="Lawrence Berkeley National Laboratory"/>
            <person name="Haridas S."/>
            <person name="Hensen N."/>
            <person name="Bonometti L."/>
            <person name="Westerberg I."/>
            <person name="Brannstrom I.O."/>
            <person name="Guillou S."/>
            <person name="Cros-Aarteil S."/>
            <person name="Calhoun S."/>
            <person name="Kuo A."/>
            <person name="Mondo S."/>
            <person name="Pangilinan J."/>
            <person name="Riley R."/>
            <person name="Labutti K."/>
            <person name="Andreopoulos B."/>
            <person name="Lipzen A."/>
            <person name="Chen C."/>
            <person name="Yanf M."/>
            <person name="Daum C."/>
            <person name="Ng V."/>
            <person name="Clum A."/>
            <person name="Steindorff A."/>
            <person name="Ohm R."/>
            <person name="Martin F."/>
            <person name="Silar P."/>
            <person name="Natvig D."/>
            <person name="Lalanne C."/>
            <person name="Gautier V."/>
            <person name="Ament-Velasquez S.L."/>
            <person name="Kruys A."/>
            <person name="Hutchinson M.I."/>
            <person name="Powell A.J."/>
            <person name="Barry K."/>
            <person name="Miller A.N."/>
            <person name="Grigoriev I.V."/>
            <person name="Debuchy R."/>
            <person name="Gladieux P."/>
            <person name="Thoren M.H."/>
            <person name="Johannesson H."/>
        </authorList>
    </citation>
    <scope>NUCLEOTIDE SEQUENCE</scope>
    <source>
        <strain evidence="1">CBS 168.71</strain>
    </source>
</reference>
<comment type="caution">
    <text evidence="1">The sequence shown here is derived from an EMBL/GenBank/DDBJ whole genome shotgun (WGS) entry which is preliminary data.</text>
</comment>
<evidence type="ECO:0000313" key="1">
    <source>
        <dbReference type="EMBL" id="KAK3296632.1"/>
    </source>
</evidence>
<keyword evidence="2" id="KW-1185">Reference proteome</keyword>
<proteinExistence type="predicted"/>
<dbReference type="GeneID" id="87834671"/>
<dbReference type="RefSeq" id="XP_062660146.1">
    <property type="nucleotide sequence ID" value="XM_062797723.1"/>
</dbReference>
<sequence length="89" mass="9410">MSGEFEAASAEGLMRGMGSWAEAALGVWVETAPGITVGPVIIPIALISSRAMLNPETSTEGLPVYCPAGSPARAYCRLGYGWGNNWHWL</sequence>
<name>A0AAE0HHE6_9PEZI</name>
<organism evidence="1 2">
    <name type="scientific">Chaetomium fimeti</name>
    <dbReference type="NCBI Taxonomy" id="1854472"/>
    <lineage>
        <taxon>Eukaryota</taxon>
        <taxon>Fungi</taxon>
        <taxon>Dikarya</taxon>
        <taxon>Ascomycota</taxon>
        <taxon>Pezizomycotina</taxon>
        <taxon>Sordariomycetes</taxon>
        <taxon>Sordariomycetidae</taxon>
        <taxon>Sordariales</taxon>
        <taxon>Chaetomiaceae</taxon>
        <taxon>Chaetomium</taxon>
    </lineage>
</organism>
<dbReference type="EMBL" id="JAUEPN010000003">
    <property type="protein sequence ID" value="KAK3296632.1"/>
    <property type="molecule type" value="Genomic_DNA"/>
</dbReference>
<accession>A0AAE0HHE6</accession>